<dbReference type="PANTHER" id="PTHR13224:SF6">
    <property type="entry name" value="MEDIATOR OF RNA POLYMERASE II TRANSCRIPTION SUBUNIT 16"/>
    <property type="match status" value="1"/>
</dbReference>
<evidence type="ECO:0000256" key="10">
    <source>
        <dbReference type="SAM" id="MobiDB-lite"/>
    </source>
</evidence>
<dbReference type="Pfam" id="PF20719">
    <property type="entry name" value="Med16_C"/>
    <property type="match status" value="1"/>
</dbReference>
<evidence type="ECO:0000259" key="11">
    <source>
        <dbReference type="Pfam" id="PF11635"/>
    </source>
</evidence>
<dbReference type="InterPro" id="IPR048339">
    <property type="entry name" value="Mediator_Med16_C"/>
</dbReference>
<protein>
    <recommendedName>
        <fullName evidence="3 9">Mediator of RNA polymerase II transcription subunit 16</fullName>
    </recommendedName>
    <alternativeName>
        <fullName evidence="8 9">Mediator complex subunit 16</fullName>
    </alternativeName>
</protein>
<evidence type="ECO:0000256" key="3">
    <source>
        <dbReference type="ARBA" id="ARBA00019614"/>
    </source>
</evidence>
<reference evidence="13" key="1">
    <citation type="submission" date="2014-02" db="EMBL/GenBank/DDBJ databases">
        <authorList>
            <person name="Genoscope - CEA"/>
        </authorList>
    </citation>
    <scope>NUCLEOTIDE SEQUENCE</scope>
    <source>
        <strain evidence="13">LS3</strain>
    </source>
</reference>
<evidence type="ECO:0000256" key="4">
    <source>
        <dbReference type="ARBA" id="ARBA00023015"/>
    </source>
</evidence>
<comment type="subcellular location">
    <subcellularLocation>
        <location evidence="1 9">Nucleus</location>
    </subcellularLocation>
</comment>
<sequence>MSKIADLQRNGCNDKVSWSKNGSIAYIDSDGAAYVVNLVCTDGEQWQFSSPIRLLAKDSANDSTNTDAKPRENGRSATSSTEPLSIPTVHVSWNTGGTELACIDAQGDISIYSFAGHNSNGLLSCHLNKSPGHSGSQIPAPLYELNAIVGFKWLDIDKAILLPSPAVINPDSMKTGGSTGAAGGYKLSYGTYGVSQGRLSGPYNPSQTKFTCIAITRRGMLRLISQIPTESRYYEVVTPLDDQAASLEIITHATFKGQKDNSLLVATYSAQTSTLQVYKIIINWANADKNRQQQNTATSEFASVSVQRLLKTFLSPSQTNPNNATDNDCQKYLTHLFLVPSYPQLSKSQFQRQSSPSSDSEHELYAIFSTSSGSLVHKYEIANRPVSLHPNFYGLSYQRRDSGPTTNEESVASITLYDSYSTEKHIVAIGSAVQETLIYLCRSDGVIDLIRRQSSAQSQLNPQPPKIEIATLSDAGYIYTNKDIPDVLEDICLSPNLASYVYFDQKGTLKIKYMENPNDYADNSTMVMSVVGLAMRVSSACFSSVPSDDVSNIAKMEMEKIRKMNGDELAQKFRYMLLQESYRANNFTVNIPNEYPNEKVFVNPSLQRLLSLQLSLSTNPGWTRQPMANIAWCTLNLRIASFAITFALRAVSSNKQQQGDYEIKANHIHSLAGLVRWITDFLALACQDLYMASLHESNNYYGENPTSVAMAALLGKIPRVLLLYCLRATRGLEQIIAKLAEQENNPINGQVQSAYKRFRDTIANSPVSVASFEKLLFDIDNAMKNMSADLTDVEQDIMFNAHIPSQYANVCKRAVEVFSRNLKPEINIAQLYFYDVSWLGLSGPKLPPDWDNNDVIRKTLISHTDPSIKNLLRRCARCGGVSLWEDVRAPSSVTWAVAFQRSCLCGGNWYISTSWY</sequence>
<feature type="domain" description="Mediator complex subunit Med16 N-terminal" evidence="11">
    <location>
        <begin position="146"/>
        <end position="479"/>
    </location>
</feature>
<accession>A0A060TD79</accession>
<evidence type="ECO:0000256" key="5">
    <source>
        <dbReference type="ARBA" id="ARBA00023159"/>
    </source>
</evidence>
<comment type="function">
    <text evidence="9">Component of the Mediator complex, a coactivator involved in the regulated transcription of nearly all RNA polymerase II-dependent genes. Mediator functions as a bridge to convey information from gene-specific regulatory proteins to the basal RNA polymerase II transcription machinery. Mediator is recruited to promoters by direct interactions with regulatory proteins and serves as a scaffold for the assembly of a functional preinitiation complex with RNA polymerase II and the general transcription factors.</text>
</comment>
<evidence type="ECO:0000256" key="8">
    <source>
        <dbReference type="ARBA" id="ARBA00032015"/>
    </source>
</evidence>
<gene>
    <name evidence="9" type="primary">MED16</name>
    <name evidence="13" type="ORF">GNLVRS02_ARAD1D45826g</name>
</gene>
<name>A0A060TD79_BLAAD</name>
<dbReference type="InterPro" id="IPR021665">
    <property type="entry name" value="Mediator_Med16_N"/>
</dbReference>
<feature type="region of interest" description="Disordered" evidence="10">
    <location>
        <begin position="59"/>
        <end position="82"/>
    </location>
</feature>
<feature type="domain" description="Mediator complex subunit 16 C-terminal" evidence="12">
    <location>
        <begin position="820"/>
        <end position="910"/>
    </location>
</feature>
<comment type="subunit">
    <text evidence="9">Component of the Mediator complex.</text>
</comment>
<evidence type="ECO:0000256" key="9">
    <source>
        <dbReference type="RuleBase" id="RU364149"/>
    </source>
</evidence>
<evidence type="ECO:0000259" key="12">
    <source>
        <dbReference type="Pfam" id="PF20719"/>
    </source>
</evidence>
<dbReference type="GO" id="GO:0045893">
    <property type="term" value="P:positive regulation of DNA-templated transcription"/>
    <property type="evidence" value="ECO:0007669"/>
    <property type="project" value="TreeGrafter"/>
</dbReference>
<keyword evidence="4 9" id="KW-0805">Transcription regulation</keyword>
<comment type="similarity">
    <text evidence="2 9">Belongs to the Mediator complex subunit 16 family.</text>
</comment>
<evidence type="ECO:0000256" key="7">
    <source>
        <dbReference type="ARBA" id="ARBA00023242"/>
    </source>
</evidence>
<evidence type="ECO:0000256" key="1">
    <source>
        <dbReference type="ARBA" id="ARBA00004123"/>
    </source>
</evidence>
<dbReference type="PANTHER" id="PTHR13224">
    <property type="entry name" value="THYROID HORMONE RECEPTOR-ASSOCIATED PROTEIN-RELATED"/>
    <property type="match status" value="1"/>
</dbReference>
<keyword evidence="5 9" id="KW-0010">Activator</keyword>
<organism evidence="13">
    <name type="scientific">Blastobotrys adeninivorans</name>
    <name type="common">Yeast</name>
    <name type="synonym">Arxula adeninivorans</name>
    <dbReference type="NCBI Taxonomy" id="409370"/>
    <lineage>
        <taxon>Eukaryota</taxon>
        <taxon>Fungi</taxon>
        <taxon>Dikarya</taxon>
        <taxon>Ascomycota</taxon>
        <taxon>Saccharomycotina</taxon>
        <taxon>Dipodascomycetes</taxon>
        <taxon>Dipodascales</taxon>
        <taxon>Trichomonascaceae</taxon>
        <taxon>Blastobotrys</taxon>
    </lineage>
</organism>
<evidence type="ECO:0000256" key="6">
    <source>
        <dbReference type="ARBA" id="ARBA00023163"/>
    </source>
</evidence>
<keyword evidence="7 9" id="KW-0539">Nucleus</keyword>
<dbReference type="GO" id="GO:0016592">
    <property type="term" value="C:mediator complex"/>
    <property type="evidence" value="ECO:0007669"/>
    <property type="project" value="InterPro"/>
</dbReference>
<reference evidence="13" key="2">
    <citation type="submission" date="2014-06" db="EMBL/GenBank/DDBJ databases">
        <title>The complete genome of Blastobotrys (Arxula) adeninivorans LS3 - a yeast of biotechnological interest.</title>
        <authorList>
            <person name="Kunze G."/>
            <person name="Gaillardin C."/>
            <person name="Czernicka M."/>
            <person name="Durrens P."/>
            <person name="Martin T."/>
            <person name="Boer E."/>
            <person name="Gabaldon T."/>
            <person name="Cruz J."/>
            <person name="Talla E."/>
            <person name="Marck C."/>
            <person name="Goffeau A."/>
            <person name="Barbe V."/>
            <person name="Baret P."/>
            <person name="Baronian K."/>
            <person name="Beier S."/>
            <person name="Bleykasten C."/>
            <person name="Bode R."/>
            <person name="Casaregola S."/>
            <person name="Despons L."/>
            <person name="Fairhead C."/>
            <person name="Giersberg M."/>
            <person name="Gierski P."/>
            <person name="Hahnel U."/>
            <person name="Hartmann A."/>
            <person name="Jankowska D."/>
            <person name="Jubin C."/>
            <person name="Jung P."/>
            <person name="Lafontaine I."/>
            <person name="Leh-Louis V."/>
            <person name="Lemaire M."/>
            <person name="Marcet-Houben M."/>
            <person name="Mascher M."/>
            <person name="Morel G."/>
            <person name="Richard G.-F."/>
            <person name="Riechen J."/>
            <person name="Sacerdot C."/>
            <person name="Sarkar A."/>
            <person name="Savel G."/>
            <person name="Schacherer J."/>
            <person name="Sherman D."/>
            <person name="Straub M.-L."/>
            <person name="Stein N."/>
            <person name="Thierry A."/>
            <person name="Trautwein-Schult A."/>
            <person name="Westhof E."/>
            <person name="Worch S."/>
            <person name="Dujon B."/>
            <person name="Souciet J.-L."/>
            <person name="Wincker P."/>
            <person name="Scholz U."/>
            <person name="Neuveglise N."/>
        </authorList>
    </citation>
    <scope>NUCLEOTIDE SEQUENCE</scope>
    <source>
        <strain evidence="13">LS3</strain>
    </source>
</reference>
<proteinExistence type="inferred from homology"/>
<evidence type="ECO:0000313" key="13">
    <source>
        <dbReference type="EMBL" id="CDP38928.1"/>
    </source>
</evidence>
<dbReference type="InterPro" id="IPR048338">
    <property type="entry name" value="Mediator_Med16"/>
</dbReference>
<dbReference type="PhylomeDB" id="A0A060TD79"/>
<dbReference type="AlphaFoldDB" id="A0A060TD79"/>
<dbReference type="Pfam" id="PF11635">
    <property type="entry name" value="Med16_N"/>
    <property type="match status" value="1"/>
</dbReference>
<keyword evidence="6 9" id="KW-0804">Transcription</keyword>
<dbReference type="EMBL" id="HG937694">
    <property type="protein sequence ID" value="CDP38928.1"/>
    <property type="molecule type" value="Genomic_DNA"/>
</dbReference>
<evidence type="ECO:0000256" key="2">
    <source>
        <dbReference type="ARBA" id="ARBA00006543"/>
    </source>
</evidence>